<reference evidence="1 2" key="1">
    <citation type="journal article" date="2015" name="Genome Announc.">
        <title>Expanding the biotechnology potential of lactobacilli through comparative genomics of 213 strains and associated genera.</title>
        <authorList>
            <person name="Sun Z."/>
            <person name="Harris H.M."/>
            <person name="McCann A."/>
            <person name="Guo C."/>
            <person name="Argimon S."/>
            <person name="Zhang W."/>
            <person name="Yang X."/>
            <person name="Jeffery I.B."/>
            <person name="Cooney J.C."/>
            <person name="Kagawa T.F."/>
            <person name="Liu W."/>
            <person name="Song Y."/>
            <person name="Salvetti E."/>
            <person name="Wrobel A."/>
            <person name="Rasinkangas P."/>
            <person name="Parkhill J."/>
            <person name="Rea M.C."/>
            <person name="O'Sullivan O."/>
            <person name="Ritari J."/>
            <person name="Douillard F.P."/>
            <person name="Paul Ross R."/>
            <person name="Yang R."/>
            <person name="Briner A.E."/>
            <person name="Felis G.E."/>
            <person name="de Vos W.M."/>
            <person name="Barrangou R."/>
            <person name="Klaenhammer T.R."/>
            <person name="Caufield P.W."/>
            <person name="Cui Y."/>
            <person name="Zhang H."/>
            <person name="O'Toole P.W."/>
        </authorList>
    </citation>
    <scope>NUCLEOTIDE SEQUENCE [LARGE SCALE GENOMIC DNA]</scope>
    <source>
        <strain evidence="1 2">DSM 4864</strain>
    </source>
</reference>
<dbReference type="Proteomes" id="UP000050973">
    <property type="component" value="Unassembled WGS sequence"/>
</dbReference>
<organism evidence="1 2">
    <name type="scientific">Limosilactobacillus oris DSM 4864</name>
    <dbReference type="NCBI Taxonomy" id="1423779"/>
    <lineage>
        <taxon>Bacteria</taxon>
        <taxon>Bacillati</taxon>
        <taxon>Bacillota</taxon>
        <taxon>Bacilli</taxon>
        <taxon>Lactobacillales</taxon>
        <taxon>Lactobacillaceae</taxon>
        <taxon>Limosilactobacillus</taxon>
    </lineage>
</organism>
<dbReference type="PATRIC" id="fig|1423779.3.peg.857"/>
<dbReference type="PANTHER" id="PTHR30087:SF1">
    <property type="entry name" value="HYPOTHETICAL CYTOSOLIC PROTEIN"/>
    <property type="match status" value="1"/>
</dbReference>
<accession>A0A0R1WFS4</accession>
<comment type="caution">
    <text evidence="1">The sequence shown here is derived from an EMBL/GenBank/DDBJ whole genome shotgun (WGS) entry which is preliminary data.</text>
</comment>
<dbReference type="AlphaFoldDB" id="A0A0R1WFS4"/>
<proteinExistence type="predicted"/>
<evidence type="ECO:0000313" key="1">
    <source>
        <dbReference type="EMBL" id="KRM16736.1"/>
    </source>
</evidence>
<sequence>MILLSSCLAGFNVRYDGGNARRPLAVKLLAIGAAITVCPEIMAGFTTPREPAEIQGGTGVDVLAGRARVVTKSGADVTANYLMAARQVLAIAQKHQVTVAYLKQKSPACGSKVIYDGNFAGQQIAGQGVTAALLQQHGIRVFGDEELTKEHVAPFLSPAVVKLLDKHNLVE</sequence>
<dbReference type="Pfam" id="PF04463">
    <property type="entry name" value="2-thiour_desulf"/>
    <property type="match status" value="1"/>
</dbReference>
<gene>
    <name evidence="1" type="ORF">FC49_GL000839</name>
</gene>
<dbReference type="RefSeq" id="WP_056983993.1">
    <property type="nucleotide sequence ID" value="NZ_AZGE01000002.1"/>
</dbReference>
<name>A0A0R1WFS4_9LACO</name>
<evidence type="ECO:0000313" key="2">
    <source>
        <dbReference type="Proteomes" id="UP000050973"/>
    </source>
</evidence>
<dbReference type="InterPro" id="IPR007553">
    <property type="entry name" value="2-thiour_desulf"/>
</dbReference>
<protein>
    <submittedName>
        <fullName evidence="1">Uncharacterized protein</fullName>
    </submittedName>
</protein>
<dbReference type="PANTHER" id="PTHR30087">
    <property type="entry name" value="INNER MEMBRANE PROTEIN"/>
    <property type="match status" value="1"/>
</dbReference>
<dbReference type="EMBL" id="AZGE01000002">
    <property type="protein sequence ID" value="KRM16736.1"/>
    <property type="molecule type" value="Genomic_DNA"/>
</dbReference>